<feature type="non-terminal residue" evidence="1">
    <location>
        <position position="150"/>
    </location>
</feature>
<dbReference type="SUPFAM" id="SSF102114">
    <property type="entry name" value="Radical SAM enzymes"/>
    <property type="match status" value="1"/>
</dbReference>
<proteinExistence type="predicted"/>
<comment type="caution">
    <text evidence="1">The sequence shown here is derived from an EMBL/GenBank/DDBJ whole genome shotgun (WGS) entry which is preliminary data.</text>
</comment>
<reference evidence="1" key="1">
    <citation type="submission" date="2013-08" db="EMBL/GenBank/DDBJ databases">
        <authorList>
            <person name="Mendez C."/>
            <person name="Richter M."/>
            <person name="Ferrer M."/>
            <person name="Sanchez J."/>
        </authorList>
    </citation>
    <scope>NUCLEOTIDE SEQUENCE</scope>
</reference>
<accession>T1C2D2</accession>
<sequence>YYSNHDLEKSIDLARSYGSRKFDVYFSIGLPLQTKSDVLEDVNYMEKLMSEHGSDSMPIFGFISPLAPFLDPGSLFYEMPDRYGFNIFARKITDYYNILDTGNSWEDFVNYETRWMSKKEMIEATYESGIRMVEVGTEVGYIQQSEKNII</sequence>
<dbReference type="AlphaFoldDB" id="T1C2D2"/>
<evidence type="ECO:0000313" key="1">
    <source>
        <dbReference type="EMBL" id="EQD79596.1"/>
    </source>
</evidence>
<gene>
    <name evidence="1" type="ORF">B1A_01642</name>
</gene>
<protein>
    <submittedName>
        <fullName evidence="1">PlaP5</fullName>
    </submittedName>
</protein>
<feature type="non-terminal residue" evidence="1">
    <location>
        <position position="1"/>
    </location>
</feature>
<dbReference type="EMBL" id="AUZX01001246">
    <property type="protein sequence ID" value="EQD79596.1"/>
    <property type="molecule type" value="Genomic_DNA"/>
</dbReference>
<dbReference type="InterPro" id="IPR058240">
    <property type="entry name" value="rSAM_sf"/>
</dbReference>
<name>T1C2D2_9ZZZZ</name>
<reference evidence="1" key="2">
    <citation type="journal article" date="2014" name="ISME J.">
        <title>Microbial stratification in low pH oxic and suboxic macroscopic growths along an acid mine drainage.</title>
        <authorList>
            <person name="Mendez-Garcia C."/>
            <person name="Mesa V."/>
            <person name="Sprenger R.R."/>
            <person name="Richter M."/>
            <person name="Diez M.S."/>
            <person name="Solano J."/>
            <person name="Bargiela R."/>
            <person name="Golyshina O.V."/>
            <person name="Manteca A."/>
            <person name="Ramos J.L."/>
            <person name="Gallego J.R."/>
            <person name="Llorente I."/>
            <person name="Martins Dos Santos V.A."/>
            <person name="Jensen O.N."/>
            <person name="Pelaez A.I."/>
            <person name="Sanchez J."/>
            <person name="Ferrer M."/>
        </authorList>
    </citation>
    <scope>NUCLEOTIDE SEQUENCE</scope>
</reference>
<organism evidence="1">
    <name type="scientific">mine drainage metagenome</name>
    <dbReference type="NCBI Taxonomy" id="410659"/>
    <lineage>
        <taxon>unclassified sequences</taxon>
        <taxon>metagenomes</taxon>
        <taxon>ecological metagenomes</taxon>
    </lineage>
</organism>